<name>A0A420AR33_SPHD1</name>
<dbReference type="Proteomes" id="UP000286246">
    <property type="component" value="Unassembled WGS sequence"/>
</dbReference>
<keyword evidence="2" id="KW-1185">Reference proteome</keyword>
<protein>
    <submittedName>
        <fullName evidence="1">Uncharacterized protein</fullName>
    </submittedName>
</protein>
<dbReference type="AlphaFoldDB" id="A0A420AR33"/>
<evidence type="ECO:0000313" key="2">
    <source>
        <dbReference type="Proteomes" id="UP000286246"/>
    </source>
</evidence>
<proteinExistence type="predicted"/>
<gene>
    <name evidence="1" type="ORF">DFQ12_4009</name>
</gene>
<sequence length="253" mass="28092">MARQVSLVKFEGKIGDLSFYKDKRGYQARMKGGPTKDQINSDPRFQRTKENGLEFGRAANASKKLREQLREMLNQGSDTAFSNRLTGRMNRIIRADEVNGRGDRQVLAANLGQLVGLECNLKAQLKDVFFLKTRPVYDRATGDGSFAIPEMIAKNVIKGLEGATHVQIQLVATEFDVQNPEADEVAIARSSYMDIGKSEATAAENLTLQLQPQPDAVVLIMMGISYFQFVNGGYYPLSNGMYNALTFVQVIQP</sequence>
<accession>A0A420AR33</accession>
<dbReference type="OrthoDB" id="645138at2"/>
<dbReference type="EMBL" id="RAPY01000004">
    <property type="protein sequence ID" value="RKE46853.1"/>
    <property type="molecule type" value="Genomic_DNA"/>
</dbReference>
<dbReference type="RefSeq" id="WP_120260705.1">
    <property type="nucleotide sequence ID" value="NZ_RAPY01000004.1"/>
</dbReference>
<comment type="caution">
    <text evidence="1">The sequence shown here is derived from an EMBL/GenBank/DDBJ whole genome shotgun (WGS) entry which is preliminary data.</text>
</comment>
<organism evidence="1 2">
    <name type="scientific">Sphingobacterium detergens</name>
    <dbReference type="NCBI Taxonomy" id="1145106"/>
    <lineage>
        <taxon>Bacteria</taxon>
        <taxon>Pseudomonadati</taxon>
        <taxon>Bacteroidota</taxon>
        <taxon>Sphingobacteriia</taxon>
        <taxon>Sphingobacteriales</taxon>
        <taxon>Sphingobacteriaceae</taxon>
        <taxon>Sphingobacterium</taxon>
    </lineage>
</organism>
<evidence type="ECO:0000313" key="1">
    <source>
        <dbReference type="EMBL" id="RKE46853.1"/>
    </source>
</evidence>
<reference evidence="1 2" key="1">
    <citation type="submission" date="2018-09" db="EMBL/GenBank/DDBJ databases">
        <title>Genomic Encyclopedia of Type Strains, Phase III (KMG-III): the genomes of soil and plant-associated and newly described type strains.</title>
        <authorList>
            <person name="Whitman W."/>
        </authorList>
    </citation>
    <scope>NUCLEOTIDE SEQUENCE [LARGE SCALE GENOMIC DNA]</scope>
    <source>
        <strain evidence="1 2">CECT 7938</strain>
    </source>
</reference>